<dbReference type="NCBIfam" id="TIGR01479">
    <property type="entry name" value="GMP_PMI"/>
    <property type="match status" value="1"/>
</dbReference>
<comment type="similarity">
    <text evidence="1 8">Belongs to the mannose-6-phosphate isomerase type 2 family.</text>
</comment>
<feature type="domain" description="Nucleotidyl transferase" evidence="9">
    <location>
        <begin position="10"/>
        <end position="292"/>
    </location>
</feature>
<evidence type="ECO:0000256" key="1">
    <source>
        <dbReference type="ARBA" id="ARBA00006115"/>
    </source>
</evidence>
<dbReference type="InterPro" id="IPR001538">
    <property type="entry name" value="Man6P_isomerase-2_C"/>
</dbReference>
<reference evidence="12" key="1">
    <citation type="submission" date="2020-04" db="EMBL/GenBank/DDBJ databases">
        <title>A desert anoxygenic phototrophic bacterium fixes CO2 using RubisCO under aerobic conditions.</title>
        <authorList>
            <person name="Tang K."/>
        </authorList>
    </citation>
    <scope>NUCLEOTIDE SEQUENCE [LARGE SCALE GENOMIC DNA]</scope>
    <source>
        <strain evidence="12">MIMtkB3</strain>
    </source>
</reference>
<evidence type="ECO:0000256" key="3">
    <source>
        <dbReference type="ARBA" id="ARBA00022679"/>
    </source>
</evidence>
<keyword evidence="4 12" id="KW-0548">Nucleotidyltransferase</keyword>
<dbReference type="InterPro" id="IPR054566">
    <property type="entry name" value="ManC/GMP-like_b-helix"/>
</dbReference>
<dbReference type="EC" id="2.7.7.13" evidence="2"/>
<evidence type="ECO:0000256" key="2">
    <source>
        <dbReference type="ARBA" id="ARBA00012387"/>
    </source>
</evidence>
<dbReference type="InterPro" id="IPR014710">
    <property type="entry name" value="RmlC-like_jellyroll"/>
</dbReference>
<evidence type="ECO:0000256" key="6">
    <source>
        <dbReference type="ARBA" id="ARBA00023134"/>
    </source>
</evidence>
<keyword evidence="12" id="KW-0413">Isomerase</keyword>
<proteinExistence type="inferred from homology"/>
<organism evidence="12 13">
    <name type="scientific">Aerophototrophica crusticola</name>
    <dbReference type="NCBI Taxonomy" id="1709002"/>
    <lineage>
        <taxon>Bacteria</taxon>
        <taxon>Pseudomonadati</taxon>
        <taxon>Pseudomonadota</taxon>
        <taxon>Alphaproteobacteria</taxon>
        <taxon>Rhodospirillales</taxon>
        <taxon>Rhodospirillaceae</taxon>
        <taxon>Aerophototrophica</taxon>
    </lineage>
</organism>
<evidence type="ECO:0000313" key="12">
    <source>
        <dbReference type="EMBL" id="QJE73267.1"/>
    </source>
</evidence>
<feature type="domain" description="MannoseP isomerase/GMP-like beta-helix" evidence="11">
    <location>
        <begin position="299"/>
        <end position="354"/>
    </location>
</feature>
<dbReference type="InterPro" id="IPR006375">
    <property type="entry name" value="Man1P_GuaTrfase/Man6P_Isoase"/>
</dbReference>
<dbReference type="FunFam" id="3.90.550.10:FF:000046">
    <property type="entry name" value="Mannose-1-phosphate guanylyltransferase (GDP)"/>
    <property type="match status" value="1"/>
</dbReference>
<dbReference type="Gene3D" id="2.60.120.10">
    <property type="entry name" value="Jelly Rolls"/>
    <property type="match status" value="1"/>
</dbReference>
<dbReference type="Pfam" id="PF22640">
    <property type="entry name" value="ManC_GMP_beta-helix"/>
    <property type="match status" value="1"/>
</dbReference>
<dbReference type="Pfam" id="PF00483">
    <property type="entry name" value="NTP_transferase"/>
    <property type="match status" value="1"/>
</dbReference>
<evidence type="ECO:0000313" key="13">
    <source>
        <dbReference type="Proteomes" id="UP000501891"/>
    </source>
</evidence>
<dbReference type="GO" id="GO:0009298">
    <property type="term" value="P:GDP-mannose biosynthetic process"/>
    <property type="evidence" value="ECO:0007669"/>
    <property type="project" value="TreeGrafter"/>
</dbReference>
<dbReference type="GO" id="GO:0004475">
    <property type="term" value="F:mannose-1-phosphate guanylyltransferase (GTP) activity"/>
    <property type="evidence" value="ECO:0007669"/>
    <property type="project" value="UniProtKB-EC"/>
</dbReference>
<feature type="domain" description="Mannose-6-phosphate isomerase type II C-terminal" evidence="10">
    <location>
        <begin position="358"/>
        <end position="472"/>
    </location>
</feature>
<dbReference type="FunFam" id="2.60.120.10:FF:000032">
    <property type="entry name" value="Mannose-1-phosphate guanylyltransferase/mannose-6-phosphate isomerase"/>
    <property type="match status" value="1"/>
</dbReference>
<dbReference type="PANTHER" id="PTHR46390">
    <property type="entry name" value="MANNOSE-1-PHOSPHATE GUANYLYLTRANSFERASE"/>
    <property type="match status" value="1"/>
</dbReference>
<dbReference type="AlphaFoldDB" id="A0A858R7A1"/>
<dbReference type="InterPro" id="IPR005835">
    <property type="entry name" value="NTP_transferase_dom"/>
</dbReference>
<dbReference type="InterPro" id="IPR051161">
    <property type="entry name" value="Mannose-6P_isomerase_type2"/>
</dbReference>
<keyword evidence="6" id="KW-0342">GTP-binding</keyword>
<dbReference type="EMBL" id="CP051775">
    <property type="protein sequence ID" value="QJE73267.1"/>
    <property type="molecule type" value="Genomic_DNA"/>
</dbReference>
<protein>
    <recommendedName>
        <fullName evidence="2">mannose-1-phosphate guanylyltransferase</fullName>
        <ecNumber evidence="2">2.7.7.13</ecNumber>
    </recommendedName>
</protein>
<dbReference type="KEGG" id="acru:HHL28_09345"/>
<dbReference type="SUPFAM" id="SSF53448">
    <property type="entry name" value="Nucleotide-diphospho-sugar transferases"/>
    <property type="match status" value="1"/>
</dbReference>
<dbReference type="SUPFAM" id="SSF51182">
    <property type="entry name" value="RmlC-like cupins"/>
    <property type="match status" value="1"/>
</dbReference>
<gene>
    <name evidence="12" type="ORF">HHL28_09345</name>
</gene>
<keyword evidence="5" id="KW-0547">Nucleotide-binding</keyword>
<dbReference type="GO" id="GO:0000271">
    <property type="term" value="P:polysaccharide biosynthetic process"/>
    <property type="evidence" value="ECO:0007669"/>
    <property type="project" value="InterPro"/>
</dbReference>
<evidence type="ECO:0000256" key="5">
    <source>
        <dbReference type="ARBA" id="ARBA00022741"/>
    </source>
</evidence>
<accession>A0A858R7A1</accession>
<evidence type="ECO:0000256" key="4">
    <source>
        <dbReference type="ARBA" id="ARBA00022695"/>
    </source>
</evidence>
<dbReference type="PANTHER" id="PTHR46390:SF1">
    <property type="entry name" value="MANNOSE-1-PHOSPHATE GUANYLYLTRANSFERASE"/>
    <property type="match status" value="1"/>
</dbReference>
<evidence type="ECO:0000259" key="9">
    <source>
        <dbReference type="Pfam" id="PF00483"/>
    </source>
</evidence>
<name>A0A858R7A1_9PROT</name>
<evidence type="ECO:0000256" key="7">
    <source>
        <dbReference type="ARBA" id="ARBA00047343"/>
    </source>
</evidence>
<evidence type="ECO:0000259" key="10">
    <source>
        <dbReference type="Pfam" id="PF01050"/>
    </source>
</evidence>
<dbReference type="InterPro" id="IPR029044">
    <property type="entry name" value="Nucleotide-diphossugar_trans"/>
</dbReference>
<dbReference type="GO" id="GO:0005525">
    <property type="term" value="F:GTP binding"/>
    <property type="evidence" value="ECO:0007669"/>
    <property type="project" value="UniProtKB-KW"/>
</dbReference>
<keyword evidence="3 12" id="KW-0808">Transferase</keyword>
<dbReference type="CDD" id="cd02213">
    <property type="entry name" value="cupin_PMI_typeII_C"/>
    <property type="match status" value="1"/>
</dbReference>
<dbReference type="Pfam" id="PF01050">
    <property type="entry name" value="MannoseP_isomer"/>
    <property type="match status" value="1"/>
</dbReference>
<keyword evidence="13" id="KW-1185">Reference proteome</keyword>
<dbReference type="CDD" id="cd02509">
    <property type="entry name" value="GDP-M1P_Guanylyltransferase"/>
    <property type="match status" value="1"/>
</dbReference>
<dbReference type="Proteomes" id="UP000501891">
    <property type="component" value="Chromosome"/>
</dbReference>
<dbReference type="InterPro" id="IPR049577">
    <property type="entry name" value="GMPP_N"/>
</dbReference>
<dbReference type="Gene3D" id="3.90.550.10">
    <property type="entry name" value="Spore Coat Polysaccharide Biosynthesis Protein SpsA, Chain A"/>
    <property type="match status" value="1"/>
</dbReference>
<comment type="catalytic activity">
    <reaction evidence="7">
        <text>alpha-D-mannose 1-phosphate + GTP + H(+) = GDP-alpha-D-mannose + diphosphate</text>
        <dbReference type="Rhea" id="RHEA:15229"/>
        <dbReference type="ChEBI" id="CHEBI:15378"/>
        <dbReference type="ChEBI" id="CHEBI:33019"/>
        <dbReference type="ChEBI" id="CHEBI:37565"/>
        <dbReference type="ChEBI" id="CHEBI:57527"/>
        <dbReference type="ChEBI" id="CHEBI:58409"/>
        <dbReference type="EC" id="2.7.7.13"/>
    </reaction>
</comment>
<dbReference type="InterPro" id="IPR011051">
    <property type="entry name" value="RmlC_Cupin_sf"/>
</dbReference>
<dbReference type="GO" id="GO:0016853">
    <property type="term" value="F:isomerase activity"/>
    <property type="evidence" value="ECO:0007669"/>
    <property type="project" value="UniProtKB-KW"/>
</dbReference>
<evidence type="ECO:0000256" key="8">
    <source>
        <dbReference type="RuleBase" id="RU004190"/>
    </source>
</evidence>
<evidence type="ECO:0000259" key="11">
    <source>
        <dbReference type="Pfam" id="PF22640"/>
    </source>
</evidence>
<sequence>MARQGARIIPVLMSGGSGSRLWPLSRERYPKQLLPLCGERTMVQETALRVHGPAFADPIVVCNQEHRFAVAEQLRAVGVSPRHLVLEPAGRNTAPALAVAAALAVEADPEALVLALPADHAVLDVPAFHEVVAKAAALAGHGYIVTFGIRPAGPHTGYGYIQVGAAFDGHEGVHVLERFTEKPCRAVAEEYVAGGRHLWNSGILLAPAALLLAELERFEPAVPAATGQALMRAARDLDFLRLDPAAFAAAPSVSIDIAVMERTDRACVIPCDLGWTDVGSWSALWDIASKDADGNVTLGDVMLVDSRDTYVRTTDGKLVAAVGLESAVVVVTEDAVLVAAKDRVEEVKQVVTRLKADDRREHLEHKRVYRPWGYYQSVHDGSGFQVKRITVYPGRSLSLQYHHHRSEHWVVVDGEAIVTVGDEVRTIRANESVYIPREAVHRLENLGPAELHLIEVQTGSYLGEDDIVRLADHYGRS</sequence>